<reference evidence="2 3" key="1">
    <citation type="submission" date="2013-07" db="EMBL/GenBank/DDBJ databases">
        <authorList>
            <person name="Stoco P.H."/>
            <person name="Wagner G."/>
            <person name="Gerber A."/>
            <person name="Zaha A."/>
            <person name="Thompson C."/>
            <person name="Bartholomeu D.C."/>
            <person name="Luckemeyer D.D."/>
            <person name="Bahia D."/>
            <person name="Loreto E."/>
            <person name="Prestes E.B."/>
            <person name="Lima F.M."/>
            <person name="Rodrigues-Luiz G."/>
            <person name="Vallejo G.A."/>
            <person name="Filho J.F."/>
            <person name="Monteiro K.M."/>
            <person name="Tyler K.M."/>
            <person name="de Almeida L.G."/>
            <person name="Ortiz M.F."/>
            <person name="Siervo M.A."/>
            <person name="de Moraes M.H."/>
            <person name="Cunha O.L."/>
            <person name="Mendonca-Neto R."/>
            <person name="Silva R."/>
            <person name="Teixeira S.M."/>
            <person name="Murta S.M."/>
            <person name="Sincero T.C."/>
            <person name="Mendes T.A."/>
            <person name="Urmenyi T.P."/>
            <person name="Silva V.G."/>
            <person name="da Rocha W.D."/>
            <person name="Andersson B."/>
            <person name="Romanha A.J."/>
            <person name="Steindel M."/>
            <person name="de Vasconcelos A.T."/>
            <person name="Grisard E.C."/>
        </authorList>
    </citation>
    <scope>NUCLEOTIDE SEQUENCE [LARGE SCALE GENOMIC DNA]</scope>
    <source>
        <strain evidence="2 3">SC58</strain>
    </source>
</reference>
<name>A0A061IV03_TRYRA</name>
<dbReference type="EMBL" id="AUPL01005841">
    <property type="protein sequence ID" value="ESL06484.1"/>
    <property type="molecule type" value="Genomic_DNA"/>
</dbReference>
<accession>A0A061IV03</accession>
<protein>
    <submittedName>
        <fullName evidence="2">Uncharacterized protein</fullName>
    </submittedName>
</protein>
<dbReference type="AlphaFoldDB" id="A0A061IV03"/>
<feature type="compositionally biased region" description="Acidic residues" evidence="1">
    <location>
        <begin position="36"/>
        <end position="49"/>
    </location>
</feature>
<evidence type="ECO:0000256" key="1">
    <source>
        <dbReference type="SAM" id="MobiDB-lite"/>
    </source>
</evidence>
<dbReference type="OrthoDB" id="247309at2759"/>
<feature type="region of interest" description="Disordered" evidence="1">
    <location>
        <begin position="1"/>
        <end position="50"/>
    </location>
</feature>
<comment type="caution">
    <text evidence="2">The sequence shown here is derived from an EMBL/GenBank/DDBJ whole genome shotgun (WGS) entry which is preliminary data.</text>
</comment>
<keyword evidence="3" id="KW-1185">Reference proteome</keyword>
<proteinExistence type="predicted"/>
<dbReference type="VEuPathDB" id="TriTrypDB:TRSC58_05841"/>
<evidence type="ECO:0000313" key="3">
    <source>
        <dbReference type="Proteomes" id="UP000031737"/>
    </source>
</evidence>
<organism evidence="2 3">
    <name type="scientific">Trypanosoma rangeli SC58</name>
    <dbReference type="NCBI Taxonomy" id="429131"/>
    <lineage>
        <taxon>Eukaryota</taxon>
        <taxon>Discoba</taxon>
        <taxon>Euglenozoa</taxon>
        <taxon>Kinetoplastea</taxon>
        <taxon>Metakinetoplastina</taxon>
        <taxon>Trypanosomatida</taxon>
        <taxon>Trypanosomatidae</taxon>
        <taxon>Trypanosoma</taxon>
        <taxon>Herpetosoma</taxon>
    </lineage>
</organism>
<sequence length="175" mass="18629">MDAQSSECSFVDHGQEVELGVGARPQWSVDKPEGTMCDDDDDDDDDDSDIAVGNEVLRSADNVSNAASISGEASGLSAAMREATLHTKRLLRANRQLVGENEALTKANSTLAASNRSLTRHNDALAEAVASLSRKQEFSQHALVELSREVHEIKAAVKFLVEVAAKGGKAAGPRE</sequence>
<gene>
    <name evidence="2" type="ORF">TRSC58_05841</name>
</gene>
<dbReference type="Proteomes" id="UP000031737">
    <property type="component" value="Unassembled WGS sequence"/>
</dbReference>
<evidence type="ECO:0000313" key="2">
    <source>
        <dbReference type="EMBL" id="ESL06484.1"/>
    </source>
</evidence>